<dbReference type="InterPro" id="IPR016181">
    <property type="entry name" value="Acyl_CoA_acyltransferase"/>
</dbReference>
<name>A0AAU7QIP0_9GAMM</name>
<dbReference type="PROSITE" id="PS51186">
    <property type="entry name" value="GNAT"/>
    <property type="match status" value="1"/>
</dbReference>
<evidence type="ECO:0000313" key="4">
    <source>
        <dbReference type="EMBL" id="XBS89203.1"/>
    </source>
</evidence>
<protein>
    <submittedName>
        <fullName evidence="4">GNAT family N-acetyltransferase</fullName>
    </submittedName>
</protein>
<dbReference type="GO" id="GO:0016747">
    <property type="term" value="F:acyltransferase activity, transferring groups other than amino-acyl groups"/>
    <property type="evidence" value="ECO:0007669"/>
    <property type="project" value="InterPro"/>
</dbReference>
<dbReference type="SUPFAM" id="SSF55729">
    <property type="entry name" value="Acyl-CoA N-acyltransferases (Nat)"/>
    <property type="match status" value="1"/>
</dbReference>
<feature type="domain" description="N-acetyltransferase" evidence="3">
    <location>
        <begin position="2"/>
        <end position="171"/>
    </location>
</feature>
<dbReference type="PANTHER" id="PTHR43877:SF1">
    <property type="entry name" value="ACETYLTRANSFERASE"/>
    <property type="match status" value="1"/>
</dbReference>
<evidence type="ECO:0000256" key="1">
    <source>
        <dbReference type="ARBA" id="ARBA00022679"/>
    </source>
</evidence>
<dbReference type="RefSeq" id="WP_007805818.1">
    <property type="nucleotide sequence ID" value="NZ_CP157948.1"/>
</dbReference>
<keyword evidence="2" id="KW-0012">Acyltransferase</keyword>
<dbReference type="AlphaFoldDB" id="A0AAU7QIP0"/>
<organism evidence="4">
    <name type="scientific">Rhodanobacter sp. IGA1.0</name>
    <dbReference type="NCBI Taxonomy" id="3158582"/>
    <lineage>
        <taxon>Bacteria</taxon>
        <taxon>Pseudomonadati</taxon>
        <taxon>Pseudomonadota</taxon>
        <taxon>Gammaproteobacteria</taxon>
        <taxon>Lysobacterales</taxon>
        <taxon>Rhodanobacteraceae</taxon>
        <taxon>Rhodanobacter</taxon>
    </lineage>
</organism>
<dbReference type="InterPro" id="IPR050832">
    <property type="entry name" value="Bact_Acetyltransf"/>
</dbReference>
<dbReference type="InterPro" id="IPR000182">
    <property type="entry name" value="GNAT_dom"/>
</dbReference>
<dbReference type="Pfam" id="PF00583">
    <property type="entry name" value="Acetyltransf_1"/>
    <property type="match status" value="1"/>
</dbReference>
<evidence type="ECO:0000256" key="2">
    <source>
        <dbReference type="ARBA" id="ARBA00023315"/>
    </source>
</evidence>
<proteinExistence type="predicted"/>
<accession>A0AAU7QIP0</accession>
<keyword evidence="1" id="KW-0808">Transferase</keyword>
<dbReference type="PANTHER" id="PTHR43877">
    <property type="entry name" value="AMINOALKYLPHOSPHONATE N-ACETYLTRANSFERASE-RELATED-RELATED"/>
    <property type="match status" value="1"/>
</dbReference>
<reference evidence="4" key="1">
    <citation type="submission" date="2024-06" db="EMBL/GenBank/DDBJ databases">
        <authorList>
            <person name="Sun Y."/>
        </authorList>
    </citation>
    <scope>NUCLEOTIDE SEQUENCE</scope>
    <source>
        <strain evidence="4">IGA1.0</strain>
    </source>
</reference>
<dbReference type="Gene3D" id="3.40.630.30">
    <property type="match status" value="1"/>
</dbReference>
<dbReference type="CDD" id="cd04301">
    <property type="entry name" value="NAT_SF"/>
    <property type="match status" value="1"/>
</dbReference>
<sequence>MPTIRKAHAGDAGRLSEVAEATFRATFGATNTTEHMELHCRSSYGAHIQSAEIADPDLLTLLSEDEGRLVGYAQLRRGEAPGCVAAKRPGEIQRLYVVEDWHGKGVAQALMDACIEAMQRRGADAVWLGVWEHNPRAIAFYGKFGFVVTGEHVFSLGGDQQRDLVMVRALASE</sequence>
<gene>
    <name evidence="4" type="ORF">ABNK63_12475</name>
</gene>
<evidence type="ECO:0000259" key="3">
    <source>
        <dbReference type="PROSITE" id="PS51186"/>
    </source>
</evidence>
<dbReference type="EMBL" id="CP157948">
    <property type="protein sequence ID" value="XBS89203.1"/>
    <property type="molecule type" value="Genomic_DNA"/>
</dbReference>